<dbReference type="PANTHER" id="PTHR42691:SF1">
    <property type="entry name" value="ASPARTATE AMINOTRANSFERASE YHDR-RELATED"/>
    <property type="match status" value="1"/>
</dbReference>
<dbReference type="InterPro" id="IPR015421">
    <property type="entry name" value="PyrdxlP-dep_Trfase_major"/>
</dbReference>
<evidence type="ECO:0000256" key="1">
    <source>
        <dbReference type="SAM" id="Coils"/>
    </source>
</evidence>
<dbReference type="RefSeq" id="WP_011612956.1">
    <property type="nucleotide sequence ID" value="NC_008312.1"/>
</dbReference>
<dbReference type="EMBL" id="CP000393">
    <property type="protein sequence ID" value="ABG52614.1"/>
    <property type="molecule type" value="Genomic_DNA"/>
</dbReference>
<dbReference type="SUPFAM" id="SSF53383">
    <property type="entry name" value="PLP-dependent transferases"/>
    <property type="match status" value="1"/>
</dbReference>
<dbReference type="eggNOG" id="COG0436">
    <property type="taxonomic scope" value="Bacteria"/>
</dbReference>
<dbReference type="KEGG" id="ter:Tery_3525"/>
<sequence length="403" mass="45630">MNKQKQSKSHFIAPKLLKTIEHETPMSKFYRTATYMSRINEAGNINLILGDSHEMPLPGFVEALQKNAIASKIGYYGYKMNLPETRKIVSQALKKHRGISILPDDIFMTNGTVIGLAICLKLLVQEGDEVIINLPPWLGYRGMINAVGAKSVGIPVMAKTFDLDLEKIANSITERTRAILINSPHNPTGKILSEKTLENLGNLLTEASKNYGKPIYLISDETFSRVVFNHQNCPSPTQFYPLSFLVYSYSKTWIAPGQRIGYIALPETMPEREQIRNLIGRLQTLYFGWCFPSALMQYALEDLENLKLNIKHLQDKRDWIIQELQKIGYEVNVPQGTFFLLVKSPYKDDCAFAELLTNYGVFVLPGTPQEIPGYFRISLTANKDMLTQALPKFKLAREQAIMT</sequence>
<feature type="coiled-coil region" evidence="1">
    <location>
        <begin position="296"/>
        <end position="323"/>
    </location>
</feature>
<feature type="domain" description="Aminotransferase class I/classII large" evidence="2">
    <location>
        <begin position="45"/>
        <end position="390"/>
    </location>
</feature>
<protein>
    <submittedName>
        <fullName evidence="3">Aminotransferase</fullName>
        <ecNumber evidence="3">2.6.1.-</ecNumber>
    </submittedName>
</protein>
<dbReference type="STRING" id="203124.Tery_3525"/>
<gene>
    <name evidence="3" type="ordered locus">Tery_3525</name>
</gene>
<accession>Q10YR0</accession>
<dbReference type="Pfam" id="PF00155">
    <property type="entry name" value="Aminotran_1_2"/>
    <property type="match status" value="1"/>
</dbReference>
<dbReference type="AlphaFoldDB" id="Q10YR0"/>
<dbReference type="GO" id="GO:0008483">
    <property type="term" value="F:transaminase activity"/>
    <property type="evidence" value="ECO:0007669"/>
    <property type="project" value="UniProtKB-KW"/>
</dbReference>
<dbReference type="GO" id="GO:0030170">
    <property type="term" value="F:pyridoxal phosphate binding"/>
    <property type="evidence" value="ECO:0007669"/>
    <property type="project" value="InterPro"/>
</dbReference>
<keyword evidence="1" id="KW-0175">Coiled coil</keyword>
<dbReference type="OrthoDB" id="9803354at2"/>
<name>Q10YR0_TRIEI</name>
<evidence type="ECO:0000259" key="2">
    <source>
        <dbReference type="Pfam" id="PF00155"/>
    </source>
</evidence>
<dbReference type="HOGENOM" id="CLU_017584_4_3_3"/>
<dbReference type="InterPro" id="IPR015422">
    <property type="entry name" value="PyrdxlP-dep_Trfase_small"/>
</dbReference>
<dbReference type="Gene3D" id="3.40.640.10">
    <property type="entry name" value="Type I PLP-dependent aspartate aminotransferase-like (Major domain)"/>
    <property type="match status" value="1"/>
</dbReference>
<dbReference type="CDD" id="cd00609">
    <property type="entry name" value="AAT_like"/>
    <property type="match status" value="1"/>
</dbReference>
<dbReference type="PANTHER" id="PTHR42691">
    <property type="entry name" value="ASPARTATE AMINOTRANSFERASE YHDR-RELATED"/>
    <property type="match status" value="1"/>
</dbReference>
<keyword evidence="3" id="KW-0032">Aminotransferase</keyword>
<dbReference type="EC" id="2.6.1.-" evidence="3"/>
<reference evidence="3" key="1">
    <citation type="submission" date="2006-06" db="EMBL/GenBank/DDBJ databases">
        <title>Complete sequence of Trichodesmium erythraeum IMS101.</title>
        <authorList>
            <consortium name="US DOE Joint Genome Institute"/>
            <person name="Copeland A."/>
            <person name="Lucas S."/>
            <person name="Lapidus A."/>
            <person name="Barry K."/>
            <person name="Detter J.C."/>
            <person name="Glavina del Rio T."/>
            <person name="Hammon N."/>
            <person name="Israni S."/>
            <person name="Dalin E."/>
            <person name="Tice H."/>
            <person name="Pitluck S."/>
            <person name="Kiss H."/>
            <person name="Munk A.C."/>
            <person name="Brettin T."/>
            <person name="Bruce D."/>
            <person name="Han C."/>
            <person name="Tapia R."/>
            <person name="Gilna P."/>
            <person name="Schmutz J."/>
            <person name="Larimer F."/>
            <person name="Land M."/>
            <person name="Hauser L."/>
            <person name="Kyrpides N."/>
            <person name="Kim E."/>
            <person name="Richardson P."/>
        </authorList>
    </citation>
    <scope>NUCLEOTIDE SEQUENCE [LARGE SCALE GENOMIC DNA]</scope>
    <source>
        <strain evidence="3">IMS101</strain>
    </source>
</reference>
<proteinExistence type="predicted"/>
<dbReference type="InterPro" id="IPR004839">
    <property type="entry name" value="Aminotransferase_I/II_large"/>
</dbReference>
<dbReference type="Gene3D" id="3.90.1150.10">
    <property type="entry name" value="Aspartate Aminotransferase, domain 1"/>
    <property type="match status" value="1"/>
</dbReference>
<keyword evidence="3" id="KW-0808">Transferase</keyword>
<dbReference type="InterPro" id="IPR015424">
    <property type="entry name" value="PyrdxlP-dep_Trfase"/>
</dbReference>
<evidence type="ECO:0000313" key="3">
    <source>
        <dbReference type="EMBL" id="ABG52614.1"/>
    </source>
</evidence>
<organism evidence="3">
    <name type="scientific">Trichodesmium erythraeum (strain IMS101)</name>
    <dbReference type="NCBI Taxonomy" id="203124"/>
    <lineage>
        <taxon>Bacteria</taxon>
        <taxon>Bacillati</taxon>
        <taxon>Cyanobacteriota</taxon>
        <taxon>Cyanophyceae</taxon>
        <taxon>Oscillatoriophycideae</taxon>
        <taxon>Oscillatoriales</taxon>
        <taxon>Microcoleaceae</taxon>
        <taxon>Trichodesmium</taxon>
    </lineage>
</organism>